<feature type="non-terminal residue" evidence="1">
    <location>
        <position position="1"/>
    </location>
</feature>
<keyword evidence="1" id="KW-0645">Protease</keyword>
<evidence type="ECO:0000313" key="1">
    <source>
        <dbReference type="EMBL" id="JAG32235.1"/>
    </source>
</evidence>
<keyword evidence="1" id="KW-0482">Metalloprotease</keyword>
<dbReference type="GO" id="GO:0006508">
    <property type="term" value="P:proteolysis"/>
    <property type="evidence" value="ECO:0007669"/>
    <property type="project" value="UniProtKB-KW"/>
</dbReference>
<reference evidence="1" key="2">
    <citation type="submission" date="2014-07" db="EMBL/GenBank/DDBJ databases">
        <authorList>
            <person name="Hull J."/>
        </authorList>
    </citation>
    <scope>NUCLEOTIDE SEQUENCE</scope>
</reference>
<sequence length="113" mass="13082">KLEPIKSTDFCQRFVFYHKLQAYAKPLFIDTILMRPPSNAFFSPMVDVWGMETTFKLKKSANKLVHRIQIAQKKAPKKKGMVKGQIEGFTNVKVRQVNQLVPNNESSVYNEIH</sequence>
<dbReference type="GO" id="GO:0008237">
    <property type="term" value="F:metallopeptidase activity"/>
    <property type="evidence" value="ECO:0007669"/>
    <property type="project" value="UniProtKB-KW"/>
</dbReference>
<reference evidence="1" key="1">
    <citation type="journal article" date="2014" name="PLoS ONE">
        <title>Transcriptome-Based Identification of ABC Transporters in the Western Tarnished Plant Bug Lygus hesperus.</title>
        <authorList>
            <person name="Hull J.J."/>
            <person name="Chaney K."/>
            <person name="Geib S.M."/>
            <person name="Fabrick J.A."/>
            <person name="Brent C.S."/>
            <person name="Walsh D."/>
            <person name="Lavine L.C."/>
        </authorList>
    </citation>
    <scope>NUCLEOTIDE SEQUENCE</scope>
</reference>
<protein>
    <submittedName>
        <fullName evidence="1">ATP-dependent zinc metalloprotease YME1L1</fullName>
    </submittedName>
</protein>
<organism evidence="1">
    <name type="scientific">Lygus hesperus</name>
    <name type="common">Western plant bug</name>
    <dbReference type="NCBI Taxonomy" id="30085"/>
    <lineage>
        <taxon>Eukaryota</taxon>
        <taxon>Metazoa</taxon>
        <taxon>Ecdysozoa</taxon>
        <taxon>Arthropoda</taxon>
        <taxon>Hexapoda</taxon>
        <taxon>Insecta</taxon>
        <taxon>Pterygota</taxon>
        <taxon>Neoptera</taxon>
        <taxon>Paraneoptera</taxon>
        <taxon>Hemiptera</taxon>
        <taxon>Heteroptera</taxon>
        <taxon>Panheteroptera</taxon>
        <taxon>Cimicomorpha</taxon>
        <taxon>Miridae</taxon>
        <taxon>Mirini</taxon>
        <taxon>Lygus</taxon>
    </lineage>
</organism>
<dbReference type="AlphaFoldDB" id="A0A0A9YRS9"/>
<gene>
    <name evidence="1" type="primary">Yme1l1</name>
    <name evidence="1" type="ORF">CM83_25990</name>
</gene>
<accession>A0A0A9YRS9</accession>
<dbReference type="EMBL" id="GBHO01011369">
    <property type="protein sequence ID" value="JAG32235.1"/>
    <property type="molecule type" value="Transcribed_RNA"/>
</dbReference>
<proteinExistence type="predicted"/>
<keyword evidence="1" id="KW-0378">Hydrolase</keyword>
<name>A0A0A9YRS9_LYGHE</name>